<dbReference type="SFLD" id="SFLDS00029">
    <property type="entry name" value="Radical_SAM"/>
    <property type="match status" value="1"/>
</dbReference>
<proteinExistence type="inferred from homology"/>
<dbReference type="SFLD" id="SFLDG01384">
    <property type="entry name" value="thioether_bond_formation_requi"/>
    <property type="match status" value="1"/>
</dbReference>
<keyword evidence="5" id="KW-0411">Iron-sulfur</keyword>
<evidence type="ECO:0000256" key="4">
    <source>
        <dbReference type="ARBA" id="ARBA00023004"/>
    </source>
</evidence>
<dbReference type="Pfam" id="PF04055">
    <property type="entry name" value="Radical_SAM"/>
    <property type="match status" value="1"/>
</dbReference>
<keyword evidence="9" id="KW-1185">Reference proteome</keyword>
<dbReference type="InterPro" id="IPR058240">
    <property type="entry name" value="rSAM_sf"/>
</dbReference>
<evidence type="ECO:0000313" key="9">
    <source>
        <dbReference type="Proteomes" id="UP001082703"/>
    </source>
</evidence>
<dbReference type="NCBIfam" id="NF010321">
    <property type="entry name" value="PRK13758.1"/>
    <property type="match status" value="1"/>
</dbReference>
<keyword evidence="3" id="KW-0479">Metal-binding</keyword>
<dbReference type="PANTHER" id="PTHR43273:SF3">
    <property type="entry name" value="ANAEROBIC SULFATASE-MATURATING ENZYME HOMOLOG ASLB-RELATED"/>
    <property type="match status" value="1"/>
</dbReference>
<dbReference type="SUPFAM" id="SSF102114">
    <property type="entry name" value="Radical SAM enzymes"/>
    <property type="match status" value="1"/>
</dbReference>
<feature type="domain" description="Radical SAM core" evidence="7">
    <location>
        <begin position="3"/>
        <end position="230"/>
    </location>
</feature>
<dbReference type="InterPro" id="IPR013785">
    <property type="entry name" value="Aldolase_TIM"/>
</dbReference>
<dbReference type="InterPro" id="IPR023867">
    <property type="entry name" value="Sulphatase_maturase_rSAM"/>
</dbReference>
<dbReference type="SFLD" id="SFLDF00289">
    <property type="entry name" value="anaerobic_Cys-type_sulfatase-m"/>
    <property type="match status" value="1"/>
</dbReference>
<organism evidence="8 9">
    <name type="scientific">Caproiciproducens galactitolivorans</name>
    <dbReference type="NCBI Taxonomy" id="642589"/>
    <lineage>
        <taxon>Bacteria</taxon>
        <taxon>Bacillati</taxon>
        <taxon>Bacillota</taxon>
        <taxon>Clostridia</taxon>
        <taxon>Eubacteriales</taxon>
        <taxon>Acutalibacteraceae</taxon>
        <taxon>Caproiciproducens</taxon>
    </lineage>
</organism>
<dbReference type="EMBL" id="JAPOHA010000008">
    <property type="protein sequence ID" value="MCY1714453.1"/>
    <property type="molecule type" value="Genomic_DNA"/>
</dbReference>
<gene>
    <name evidence="8" type="ORF">OUY18_09315</name>
</gene>
<evidence type="ECO:0000256" key="2">
    <source>
        <dbReference type="ARBA" id="ARBA00022691"/>
    </source>
</evidence>
<dbReference type="NCBIfam" id="TIGR04085">
    <property type="entry name" value="rSAM_more_4Fe4S"/>
    <property type="match status" value="1"/>
</dbReference>
<dbReference type="NCBIfam" id="TIGR03942">
    <property type="entry name" value="sulfatase_rSAM"/>
    <property type="match status" value="1"/>
</dbReference>
<dbReference type="InterPro" id="IPR023885">
    <property type="entry name" value="4Fe4S-binding_SPASM_dom"/>
</dbReference>
<dbReference type="SFLD" id="SFLDG01386">
    <property type="entry name" value="main_SPASM_domain-containing"/>
    <property type="match status" value="1"/>
</dbReference>
<dbReference type="PANTHER" id="PTHR43273">
    <property type="entry name" value="ANAEROBIC SULFATASE-MATURATING ENZYME HOMOLOG ASLB-RELATED"/>
    <property type="match status" value="1"/>
</dbReference>
<evidence type="ECO:0000259" key="7">
    <source>
        <dbReference type="PROSITE" id="PS51918"/>
    </source>
</evidence>
<dbReference type="RefSeq" id="WP_268058554.1">
    <property type="nucleotide sequence ID" value="NZ_JAPOHA010000008.1"/>
</dbReference>
<dbReference type="PROSITE" id="PS51918">
    <property type="entry name" value="RADICAL_SAM"/>
    <property type="match status" value="1"/>
</dbReference>
<dbReference type="Gene3D" id="3.20.20.70">
    <property type="entry name" value="Aldolase class I"/>
    <property type="match status" value="1"/>
</dbReference>
<reference evidence="8 9" key="1">
    <citation type="submission" date="2022-11" db="EMBL/GenBank/DDBJ databases">
        <authorList>
            <person name="Caiyu Z."/>
        </authorList>
    </citation>
    <scope>NUCLEOTIDE SEQUENCE [LARGE SCALE GENOMIC DNA]</scope>
    <source>
        <strain evidence="8 9">YR-4</strain>
    </source>
</reference>
<dbReference type="Proteomes" id="UP001082703">
    <property type="component" value="Unassembled WGS sequence"/>
</dbReference>
<evidence type="ECO:0000256" key="3">
    <source>
        <dbReference type="ARBA" id="ARBA00022723"/>
    </source>
</evidence>
<comment type="similarity">
    <text evidence="6">Belongs to the radical SAM superfamily. Anaerobic sulfatase-maturating enzyme family.</text>
</comment>
<dbReference type="InterPro" id="IPR034485">
    <property type="entry name" value="Anaerobic_Cys-type_sulfatase-m"/>
</dbReference>
<keyword evidence="2" id="KW-0949">S-adenosyl-L-methionine</keyword>
<accession>A0ABT4BU76</accession>
<name>A0ABT4BU76_9FIRM</name>
<dbReference type="CDD" id="cd01335">
    <property type="entry name" value="Radical_SAM"/>
    <property type="match status" value="1"/>
</dbReference>
<sequence>MLAIPNINVLIKPASGNCNLQCKYCFYLDLIDNKCHSNGGFMPLETLEKLVQSVLEYADDTASFSFQGGEPMLAGLDFYRNLLVLQKKYNTKNIKIKNAIQTNGTLINLEWAEFFRAHHFLVGVSLDGMEGIHNLNRVDHNGEGTYLRVIDAIKILDEFQVEYNILCVVTRLVAKHPEKTYRFFKKQGFQYLQFIPCLDGLEKQPGMDNYSLSPQLYGNFLKRLFDLWLKDNLEGKEISIRMFDNILGMLLGYPPESCDMRGKCKANLVVESDGSVYPCDFYVLDQWKLGVIGNDSILDMLFGQTAKKFEEISNLRPQACRDCEFYSLCRGGCRRNYEPIRNEILEKNYFCEAYRDFYRYAIPGFLKLAKKCVEKSSERSL</sequence>
<comment type="caution">
    <text evidence="8">The sequence shown here is derived from an EMBL/GenBank/DDBJ whole genome shotgun (WGS) entry which is preliminary data.</text>
</comment>
<dbReference type="Pfam" id="PF13186">
    <property type="entry name" value="SPASM"/>
    <property type="match status" value="1"/>
</dbReference>
<evidence type="ECO:0000313" key="8">
    <source>
        <dbReference type="EMBL" id="MCY1714453.1"/>
    </source>
</evidence>
<keyword evidence="4" id="KW-0408">Iron</keyword>
<dbReference type="InterPro" id="IPR007197">
    <property type="entry name" value="rSAM"/>
</dbReference>
<dbReference type="SFLD" id="SFLDG01067">
    <property type="entry name" value="SPASM/twitch_domain_containing"/>
    <property type="match status" value="1"/>
</dbReference>
<evidence type="ECO:0000256" key="1">
    <source>
        <dbReference type="ARBA" id="ARBA00001966"/>
    </source>
</evidence>
<protein>
    <submittedName>
        <fullName evidence="8">Anaerobic sulfatase maturase</fullName>
    </submittedName>
</protein>
<dbReference type="SFLD" id="SFLDG01072">
    <property type="entry name" value="dehydrogenase_like"/>
    <property type="match status" value="1"/>
</dbReference>
<comment type="cofactor">
    <cofactor evidence="1">
        <name>[4Fe-4S] cluster</name>
        <dbReference type="ChEBI" id="CHEBI:49883"/>
    </cofactor>
</comment>
<evidence type="ECO:0000256" key="5">
    <source>
        <dbReference type="ARBA" id="ARBA00023014"/>
    </source>
</evidence>
<evidence type="ECO:0000256" key="6">
    <source>
        <dbReference type="ARBA" id="ARBA00023601"/>
    </source>
</evidence>